<dbReference type="InterPro" id="IPR013022">
    <property type="entry name" value="Xyl_isomerase-like_TIM-brl"/>
</dbReference>
<dbReference type="GO" id="GO:0016853">
    <property type="term" value="F:isomerase activity"/>
    <property type="evidence" value="ECO:0007669"/>
    <property type="project" value="UniProtKB-KW"/>
</dbReference>
<accession>A0A223E242</accession>
<sequence>MAYPFYAMDFAFYNSMGIYSFEARCEMLKEIGYDATHLSVWHGERWRDVEKLKNVKEKYGLDVAGVYVVLDLSLGEDHPRNAGILKMLEIMEGCSTVELAIQSVGEHIRPSDPKGDDIAVKWLEKALKIAERRNINILLYTHLSFWIERHEDAVRLCKRLNHSNLGIVFCGYHWYAADGTNLKGTIQAVAPYLKQVNMSGSSRNPHGFGGVATIEPLDVGELDNFALLGQLKKIGYNGMIGYLGWSEGGDAYSKLRRSLNAFRDMERRVEAHPHWADLKLTP</sequence>
<evidence type="ECO:0000313" key="4">
    <source>
        <dbReference type="Proteomes" id="UP000214606"/>
    </source>
</evidence>
<dbReference type="InterPro" id="IPR036237">
    <property type="entry name" value="Xyl_isomerase-like_sf"/>
</dbReference>
<keyword evidence="1 3" id="KW-0413">Isomerase</keyword>
<reference evidence="3 4" key="1">
    <citation type="submission" date="2016-10" db="EMBL/GenBank/DDBJ databases">
        <title>The whole genome sequencing and assembly of Aeribacillus pallidus KCTC3564 strain.</title>
        <authorList>
            <person name="Lee Y.-J."/>
            <person name="Park M.-K."/>
            <person name="Yi H."/>
            <person name="Bahn Y.-S."/>
            <person name="Kim J.F."/>
            <person name="Lee D.-W."/>
        </authorList>
    </citation>
    <scope>NUCLEOTIDE SEQUENCE [LARGE SCALE GENOMIC DNA]</scope>
    <source>
        <strain evidence="3 4">KCTC3564</strain>
    </source>
</reference>
<dbReference type="Pfam" id="PF01261">
    <property type="entry name" value="AP_endonuc_2"/>
    <property type="match status" value="1"/>
</dbReference>
<evidence type="ECO:0000259" key="2">
    <source>
        <dbReference type="Pfam" id="PF01261"/>
    </source>
</evidence>
<name>A0A163YKD9_9BACI</name>
<feature type="domain" description="Xylose isomerase-like TIM barrel" evidence="2">
    <location>
        <begin position="27"/>
        <end position="251"/>
    </location>
</feature>
<dbReference type="PANTHER" id="PTHR43489">
    <property type="entry name" value="ISOMERASE"/>
    <property type="match status" value="1"/>
</dbReference>
<dbReference type="InterPro" id="IPR050417">
    <property type="entry name" value="Sugar_Epim/Isomerase"/>
</dbReference>
<dbReference type="SUPFAM" id="SSF51658">
    <property type="entry name" value="Xylose isomerase-like"/>
    <property type="match status" value="1"/>
</dbReference>
<dbReference type="Gene3D" id="3.20.20.150">
    <property type="entry name" value="Divalent-metal-dependent TIM barrel enzymes"/>
    <property type="match status" value="1"/>
</dbReference>
<dbReference type="AlphaFoldDB" id="A0A163YKD9"/>
<dbReference type="EMBL" id="CP017703">
    <property type="protein sequence ID" value="ASS89293.1"/>
    <property type="molecule type" value="Genomic_DNA"/>
</dbReference>
<dbReference type="KEGG" id="apak:AP3564_02640"/>
<accession>A0A163YKD9</accession>
<dbReference type="RefSeq" id="WP_066250971.1">
    <property type="nucleotide sequence ID" value="NZ_CP017703.1"/>
</dbReference>
<dbReference type="PANTHER" id="PTHR43489:SF7">
    <property type="entry name" value="3-DEHYDRO-D-GULOSIDE 4-EPIMERASE-RELATED"/>
    <property type="match status" value="1"/>
</dbReference>
<protein>
    <submittedName>
        <fullName evidence="3">Xylose isomerase</fullName>
    </submittedName>
</protein>
<gene>
    <name evidence="3" type="ORF">AP3564_02640</name>
</gene>
<evidence type="ECO:0000256" key="1">
    <source>
        <dbReference type="ARBA" id="ARBA00023235"/>
    </source>
</evidence>
<proteinExistence type="predicted"/>
<dbReference type="Proteomes" id="UP000214606">
    <property type="component" value="Chromosome"/>
</dbReference>
<evidence type="ECO:0000313" key="3">
    <source>
        <dbReference type="EMBL" id="ASS89293.1"/>
    </source>
</evidence>
<organism evidence="3 4">
    <name type="scientific">Aeribacillus pallidus</name>
    <dbReference type="NCBI Taxonomy" id="33936"/>
    <lineage>
        <taxon>Bacteria</taxon>
        <taxon>Bacillati</taxon>
        <taxon>Bacillota</taxon>
        <taxon>Bacilli</taxon>
        <taxon>Bacillales</taxon>
        <taxon>Bacillaceae</taxon>
        <taxon>Aeribacillus</taxon>
    </lineage>
</organism>